<dbReference type="Gene3D" id="3.40.50.720">
    <property type="entry name" value="NAD(P)-binding Rossmann-like Domain"/>
    <property type="match status" value="1"/>
</dbReference>
<accession>A0A2M8ZCH6</accession>
<dbReference type="SUPFAM" id="SSF52266">
    <property type="entry name" value="SGNH hydrolase"/>
    <property type="match status" value="1"/>
</dbReference>
<proteinExistence type="predicted"/>
<comment type="caution">
    <text evidence="1">The sequence shown here is derived from an EMBL/GenBank/DDBJ whole genome shotgun (WGS) entry which is preliminary data.</text>
</comment>
<dbReference type="AlphaFoldDB" id="A0A2M8ZCH6"/>
<dbReference type="SUPFAM" id="SSF53335">
    <property type="entry name" value="S-adenosyl-L-methionine-dependent methyltransferases"/>
    <property type="match status" value="1"/>
</dbReference>
<sequence length="402" mass="46818">MVIEGYFDNPIVRYINDVISVNQNKRIIIYGCGSAGSRIYAYLTAIGYEIAYFVDMDEKKQGNLFFERPVKSPYDLLYESDKSLIFLCIIDNAASAIQILKSIGLQENIDYYNIMNFWGGKKRYDLYDPICGYSRRGDLDGFNIRGDQKSKNIIVILGGSTTDDDYSVFTPWVQYFYEMLKIEYNDDLLLYNGAVSGYESSQELLKFLRDVIWLEPSIVIQFNGVNEVDVDKKHPLVNRYLQYICRNTFSNIIDSDVANAPKMGLRSADNLELSFGLEVNAEKHQNWMINMRVMGAVCREFGIKYYGILQPTSMFGEHKDKCIKKINKIQMKYGNSKLEERREFYKNVNHNWKQVDFLYNFSRIFDNVEGALYFDEVHYTEKANKIIAETIFDLLSKDIVRK</sequence>
<dbReference type="InterPro" id="IPR029063">
    <property type="entry name" value="SAM-dependent_MTases_sf"/>
</dbReference>
<gene>
    <name evidence="1" type="ORF">H171_4773</name>
</gene>
<reference evidence="1 2" key="1">
    <citation type="submission" date="2017-11" db="EMBL/GenBank/DDBJ databases">
        <title>Understudied soil microbes with underappreciated capabilities: Untangling the Clostridium saccharolyticum group.</title>
        <authorList>
            <person name="Leschine S."/>
        </authorList>
    </citation>
    <scope>NUCLEOTIDE SEQUENCE [LARGE SCALE GENOMIC DNA]</scope>
    <source>
        <strain evidence="1 2">18A</strain>
    </source>
</reference>
<organism evidence="1 2">
    <name type="scientific">[Clostridium] celerecrescens 18A</name>
    <dbReference type="NCBI Taxonomy" id="1286362"/>
    <lineage>
        <taxon>Bacteria</taxon>
        <taxon>Bacillati</taxon>
        <taxon>Bacillota</taxon>
        <taxon>Clostridia</taxon>
        <taxon>Lachnospirales</taxon>
        <taxon>Lachnospiraceae</taxon>
        <taxon>Lacrimispora</taxon>
    </lineage>
</organism>
<evidence type="ECO:0000313" key="2">
    <source>
        <dbReference type="Proteomes" id="UP000231092"/>
    </source>
</evidence>
<protein>
    <recommendedName>
        <fullName evidence="3">GDSL-like lipase/acylhydrolase family protein</fullName>
    </recommendedName>
</protein>
<dbReference type="Proteomes" id="UP000231092">
    <property type="component" value="Unassembled WGS sequence"/>
</dbReference>
<dbReference type="Gene3D" id="3.40.50.1110">
    <property type="entry name" value="SGNH hydrolase"/>
    <property type="match status" value="1"/>
</dbReference>
<evidence type="ECO:0000313" key="1">
    <source>
        <dbReference type="EMBL" id="PJJ31133.1"/>
    </source>
</evidence>
<name>A0A2M8ZCH6_9FIRM</name>
<evidence type="ECO:0008006" key="3">
    <source>
        <dbReference type="Google" id="ProtNLM"/>
    </source>
</evidence>
<dbReference type="EMBL" id="PGET01000001">
    <property type="protein sequence ID" value="PJJ31133.1"/>
    <property type="molecule type" value="Genomic_DNA"/>
</dbReference>
<dbReference type="InterPro" id="IPR036514">
    <property type="entry name" value="SGNH_hydro_sf"/>
</dbReference>